<evidence type="ECO:0000313" key="2">
    <source>
        <dbReference type="Proteomes" id="UP000326289"/>
    </source>
</evidence>
<sequence>MMNRTPSGNPHHLIFACIFDGLNVHGSSSFIYSHDYPLRNSRKGEIQVASEHHKGCSSIVSTTNHSLLYGIY</sequence>
<dbReference type="Proteomes" id="UP000326289">
    <property type="component" value="Unassembled WGS sequence"/>
</dbReference>
<dbReference type="EMBL" id="ML732772">
    <property type="protein sequence ID" value="KAB8277363.1"/>
    <property type="molecule type" value="Genomic_DNA"/>
</dbReference>
<gene>
    <name evidence="1" type="ORF">BDV30DRAFT_205044</name>
</gene>
<dbReference type="AlphaFoldDB" id="A0A5N6JHW2"/>
<organism evidence="1 2">
    <name type="scientific">Aspergillus minisclerotigenes</name>
    <dbReference type="NCBI Taxonomy" id="656917"/>
    <lineage>
        <taxon>Eukaryota</taxon>
        <taxon>Fungi</taxon>
        <taxon>Dikarya</taxon>
        <taxon>Ascomycota</taxon>
        <taxon>Pezizomycotina</taxon>
        <taxon>Eurotiomycetes</taxon>
        <taxon>Eurotiomycetidae</taxon>
        <taxon>Eurotiales</taxon>
        <taxon>Aspergillaceae</taxon>
        <taxon>Aspergillus</taxon>
        <taxon>Aspergillus subgen. Circumdati</taxon>
    </lineage>
</organism>
<keyword evidence="2" id="KW-1185">Reference proteome</keyword>
<accession>A0A5N6JHW2</accession>
<reference evidence="1 2" key="1">
    <citation type="submission" date="2019-04" db="EMBL/GenBank/DDBJ databases">
        <title>Fungal friends and foes A comparative genomics study of 23 Aspergillus species from section Flavi.</title>
        <authorList>
            <consortium name="DOE Joint Genome Institute"/>
            <person name="Kjaerbolling I."/>
            <person name="Vesth T.C."/>
            <person name="Frisvad J.C."/>
            <person name="Nybo J.L."/>
            <person name="Theobald S."/>
            <person name="Kildgaard S."/>
            <person name="Petersen T.I."/>
            <person name="Kuo A."/>
            <person name="Sato A."/>
            <person name="Lyhne E.K."/>
            <person name="Kogle M.E."/>
            <person name="Wiebenga A."/>
            <person name="Kun R.S."/>
            <person name="Lubbers R.J."/>
            <person name="Makela M.R."/>
            <person name="Barry K."/>
            <person name="Chovatia M."/>
            <person name="Clum A."/>
            <person name="Daum C."/>
            <person name="Haridas S."/>
            <person name="He G."/>
            <person name="LaButti K."/>
            <person name="Lipzen A."/>
            <person name="Mondo S."/>
            <person name="Pangilinan J."/>
            <person name="Riley R."/>
            <person name="Salamov A."/>
            <person name="Simmons B.A."/>
            <person name="Magnuson J.K."/>
            <person name="Henrissat B."/>
            <person name="Mortensen U.H."/>
            <person name="Larsen T.O."/>
            <person name="De vries R.P."/>
            <person name="Grigoriev I.V."/>
            <person name="Machida M."/>
            <person name="Baker S.E."/>
            <person name="Andersen M.R."/>
        </authorList>
    </citation>
    <scope>NUCLEOTIDE SEQUENCE [LARGE SCALE GENOMIC DNA]</scope>
    <source>
        <strain evidence="1 2">CBS 117635</strain>
    </source>
</reference>
<name>A0A5N6JHW2_9EURO</name>
<proteinExistence type="predicted"/>
<dbReference type="PROSITE" id="PS51257">
    <property type="entry name" value="PROKAR_LIPOPROTEIN"/>
    <property type="match status" value="1"/>
</dbReference>
<evidence type="ECO:0000313" key="1">
    <source>
        <dbReference type="EMBL" id="KAB8277363.1"/>
    </source>
</evidence>
<protein>
    <submittedName>
        <fullName evidence="1">Uncharacterized protein</fullName>
    </submittedName>
</protein>